<evidence type="ECO:0000256" key="3">
    <source>
        <dbReference type="ARBA" id="ARBA00022980"/>
    </source>
</evidence>
<keyword evidence="3" id="KW-0687">Ribonucleoprotein</keyword>
<dbReference type="Pfam" id="PF00400">
    <property type="entry name" value="WD40"/>
    <property type="match status" value="1"/>
</dbReference>
<feature type="repeat" description="WD" evidence="4">
    <location>
        <begin position="13"/>
        <end position="57"/>
    </location>
</feature>
<protein>
    <submittedName>
        <fullName evidence="5">Uncharacterized protein</fullName>
    </submittedName>
</protein>
<proteinExistence type="predicted"/>
<keyword evidence="3" id="KW-0689">Ribosomal protein</keyword>
<dbReference type="PROSITE" id="PS50082">
    <property type="entry name" value="WD_REPEATS_2"/>
    <property type="match status" value="1"/>
</dbReference>
<dbReference type="InterPro" id="IPR019775">
    <property type="entry name" value="WD40_repeat_CS"/>
</dbReference>
<evidence type="ECO:0000256" key="2">
    <source>
        <dbReference type="ARBA" id="ARBA00022737"/>
    </source>
</evidence>
<evidence type="ECO:0000256" key="4">
    <source>
        <dbReference type="PROSITE-ProRule" id="PRU00221"/>
    </source>
</evidence>
<dbReference type="InterPro" id="IPR015943">
    <property type="entry name" value="WD40/YVTN_repeat-like_dom_sf"/>
</dbReference>
<accession>G0U7N9</accession>
<keyword evidence="2" id="KW-0677">Repeat</keyword>
<dbReference type="SMART" id="SM00320">
    <property type="entry name" value="WD40"/>
    <property type="match status" value="5"/>
</dbReference>
<dbReference type="PANTHER" id="PTHR19854">
    <property type="entry name" value="TRANSDUCIN BETA-LIKE 3"/>
    <property type="match status" value="1"/>
</dbReference>
<evidence type="ECO:0000313" key="5">
    <source>
        <dbReference type="EMBL" id="CCC51897.1"/>
    </source>
</evidence>
<keyword evidence="1 4" id="KW-0853">WD repeat</keyword>
<gene>
    <name evidence="5" type="ORF">TVY486_1009420</name>
</gene>
<dbReference type="VEuPathDB" id="TriTrypDB:TvY486_1009420"/>
<dbReference type="InterPro" id="IPR001680">
    <property type="entry name" value="WD40_rpt"/>
</dbReference>
<dbReference type="OMA" id="VPQHGFC"/>
<dbReference type="PROSITE" id="PS00678">
    <property type="entry name" value="WD_REPEATS_1"/>
    <property type="match status" value="1"/>
</dbReference>
<organism evidence="5">
    <name type="scientific">Trypanosoma vivax (strain Y486)</name>
    <dbReference type="NCBI Taxonomy" id="1055687"/>
    <lineage>
        <taxon>Eukaryota</taxon>
        <taxon>Discoba</taxon>
        <taxon>Euglenozoa</taxon>
        <taxon>Kinetoplastea</taxon>
        <taxon>Metakinetoplastina</taxon>
        <taxon>Trypanosomatida</taxon>
        <taxon>Trypanosomatidae</taxon>
        <taxon>Trypanosoma</taxon>
        <taxon>Duttonella</taxon>
    </lineage>
</organism>
<dbReference type="PANTHER" id="PTHR19854:SF1">
    <property type="entry name" value="GUANINE NUCLEOTIDE-BINDING PROTEIN SUBUNIT BETA-LIKE PROTEIN 1"/>
    <property type="match status" value="1"/>
</dbReference>
<dbReference type="SUPFAM" id="SSF50978">
    <property type="entry name" value="WD40 repeat-like"/>
    <property type="match status" value="1"/>
</dbReference>
<dbReference type="AlphaFoldDB" id="G0U7N9"/>
<dbReference type="InterPro" id="IPR036322">
    <property type="entry name" value="WD40_repeat_dom_sf"/>
</dbReference>
<dbReference type="GO" id="GO:0005840">
    <property type="term" value="C:ribosome"/>
    <property type="evidence" value="ECO:0007669"/>
    <property type="project" value="UniProtKB-KW"/>
</dbReference>
<sequence>MLSSNAHQPLFSLKHHSSAVITCALDELGLYPNYMLSGDVDGVVMLWDLELRAVLLSFQVVRKVHSSTKLSGEAAPPLGFSNEGVLKVGFLSFSGILGNDRENQDVHFYVQCRDRHLYIWKVSLSEDEVGGFEALEAAECKSSLVLLHTLDVPQHGFCPVSCVSLSATERQFAIPHDGDGIISLWNTVVTTSEPLSRETLQVKHVQLFSAAGAEVKCGAVMCISYRDALFLCVAFESGHVSLNSTSGKRLAIVRAFAETALRCLWSDDVLLTSSAEGRLQCYRLLFTTNSVDDSGRDCGESTPSLVIRWEVSLPKGVGSMALQRHLVVIGSWDHTLRLYDVGSGRVVTILTAHNGAVNDISLAAPAVAESVSFGYDVRHPRRSRFNNSSLRGINGERTDETRGNVYIFVSSSGDYTLAVWRIDFTILSALSVSAV</sequence>
<dbReference type="Gene3D" id="2.130.10.10">
    <property type="entry name" value="YVTN repeat-like/Quinoprotein amine dehydrogenase"/>
    <property type="match status" value="2"/>
</dbReference>
<reference evidence="5" key="1">
    <citation type="journal article" date="2012" name="Proc. Natl. Acad. Sci. U.S.A.">
        <title>Antigenic diversity is generated by distinct evolutionary mechanisms in African trypanosome species.</title>
        <authorList>
            <person name="Jackson A.P."/>
            <person name="Berry A."/>
            <person name="Aslett M."/>
            <person name="Allison H.C."/>
            <person name="Burton P."/>
            <person name="Vavrova-Anderson J."/>
            <person name="Brown R."/>
            <person name="Browne H."/>
            <person name="Corton N."/>
            <person name="Hauser H."/>
            <person name="Gamble J."/>
            <person name="Gilderthorp R."/>
            <person name="Marcello L."/>
            <person name="McQuillan J."/>
            <person name="Otto T.D."/>
            <person name="Quail M.A."/>
            <person name="Sanders M.J."/>
            <person name="van Tonder A."/>
            <person name="Ginger M.L."/>
            <person name="Field M.C."/>
            <person name="Barry J.D."/>
            <person name="Hertz-Fowler C."/>
            <person name="Berriman M."/>
        </authorList>
    </citation>
    <scope>NUCLEOTIDE SEQUENCE</scope>
    <source>
        <strain evidence="5">Y486</strain>
    </source>
</reference>
<evidence type="ECO:0000256" key="1">
    <source>
        <dbReference type="ARBA" id="ARBA00022574"/>
    </source>
</evidence>
<dbReference type="EMBL" id="HE573026">
    <property type="protein sequence ID" value="CCC51897.1"/>
    <property type="molecule type" value="Genomic_DNA"/>
</dbReference>
<name>G0U7N9_TRYVY</name>